<reference evidence="1 2" key="1">
    <citation type="submission" date="2016-10" db="EMBL/GenBank/DDBJ databases">
        <authorList>
            <person name="Cai Z."/>
        </authorList>
    </citation>
    <scope>NUCLEOTIDE SEQUENCE [LARGE SCALE GENOMIC DNA]</scope>
</reference>
<accession>A0A383VB71</accession>
<organism evidence="1 2">
    <name type="scientific">Tetradesmus obliquus</name>
    <name type="common">Green alga</name>
    <name type="synonym">Acutodesmus obliquus</name>
    <dbReference type="NCBI Taxonomy" id="3088"/>
    <lineage>
        <taxon>Eukaryota</taxon>
        <taxon>Viridiplantae</taxon>
        <taxon>Chlorophyta</taxon>
        <taxon>core chlorophytes</taxon>
        <taxon>Chlorophyceae</taxon>
        <taxon>CS clade</taxon>
        <taxon>Sphaeropleales</taxon>
        <taxon>Scenedesmaceae</taxon>
        <taxon>Tetradesmus</taxon>
    </lineage>
</organism>
<proteinExistence type="predicted"/>
<dbReference type="PANTHER" id="PTHR46873:SF1">
    <property type="entry name" value="EXPRESSED PROTEIN"/>
    <property type="match status" value="1"/>
</dbReference>
<dbReference type="EMBL" id="FNXT01000180">
    <property type="protein sequence ID" value="SZX61854.1"/>
    <property type="molecule type" value="Genomic_DNA"/>
</dbReference>
<dbReference type="Proteomes" id="UP000256970">
    <property type="component" value="Unassembled WGS sequence"/>
</dbReference>
<dbReference type="AlphaFoldDB" id="A0A383VB71"/>
<sequence length="177" mass="19622">MRGTKSILRPACKISLKLRPELSLKVVSLVKQLASSGQKCNACKFYRHEPVPQSWGRDSFYGPPYALLQGSLADMAHQPPFEGSPAVKKGDACIIPNTREFFIATADHGEWGDSHTVWGQVADEASWQVIARIPTGPYTNRTDGAITTRWLTPEATVPFNISLEQQRQTQESKLQPS</sequence>
<dbReference type="SUPFAM" id="SSF50891">
    <property type="entry name" value="Cyclophilin-like"/>
    <property type="match status" value="2"/>
</dbReference>
<evidence type="ECO:0000313" key="1">
    <source>
        <dbReference type="EMBL" id="SZX61854.1"/>
    </source>
</evidence>
<evidence type="ECO:0000313" key="2">
    <source>
        <dbReference type="Proteomes" id="UP000256970"/>
    </source>
</evidence>
<dbReference type="PANTHER" id="PTHR46873">
    <property type="entry name" value="EXPRESSED PROTEIN"/>
    <property type="match status" value="1"/>
</dbReference>
<protein>
    <submittedName>
        <fullName evidence="1">Uncharacterized protein</fullName>
    </submittedName>
</protein>
<dbReference type="STRING" id="3088.A0A383VB71"/>
<name>A0A383VB71_TETOB</name>
<gene>
    <name evidence="1" type="ORF">BQ4739_LOCUS2416</name>
</gene>
<keyword evidence="2" id="KW-1185">Reference proteome</keyword>
<dbReference type="InterPro" id="IPR029000">
    <property type="entry name" value="Cyclophilin-like_dom_sf"/>
</dbReference>